<evidence type="ECO:0000256" key="2">
    <source>
        <dbReference type="ARBA" id="ARBA00006966"/>
    </source>
</evidence>
<dbReference type="Proteomes" id="UP000179797">
    <property type="component" value="Unassembled WGS sequence"/>
</dbReference>
<comment type="cofactor">
    <cofactor evidence="1">
        <name>pyridoxal 5'-phosphate</name>
        <dbReference type="ChEBI" id="CHEBI:597326"/>
    </cofactor>
</comment>
<keyword evidence="3" id="KW-0663">Pyridoxal phosphate</keyword>
<dbReference type="InterPro" id="IPR001597">
    <property type="entry name" value="ArAA_b-elim_lyase/Thr_aldolase"/>
</dbReference>
<dbReference type="SUPFAM" id="SSF53383">
    <property type="entry name" value="PLP-dependent transferases"/>
    <property type="match status" value="1"/>
</dbReference>
<dbReference type="GO" id="GO:0006520">
    <property type="term" value="P:amino acid metabolic process"/>
    <property type="evidence" value="ECO:0007669"/>
    <property type="project" value="InterPro"/>
</dbReference>
<dbReference type="EMBL" id="JRYR02000001">
    <property type="protein sequence ID" value="OHX68539.1"/>
    <property type="molecule type" value="Genomic_DNA"/>
</dbReference>
<dbReference type="InterPro" id="IPR015421">
    <property type="entry name" value="PyrdxlP-dep_Trfase_major"/>
</dbReference>
<dbReference type="GO" id="GO:0016829">
    <property type="term" value="F:lyase activity"/>
    <property type="evidence" value="ECO:0007669"/>
    <property type="project" value="InterPro"/>
</dbReference>
<dbReference type="AlphaFoldDB" id="A0A1S1Z5G9"/>
<dbReference type="PANTHER" id="PTHR48097">
    <property type="entry name" value="L-THREONINE ALDOLASE-RELATED"/>
    <property type="match status" value="1"/>
</dbReference>
<accession>A0A1S1Z5G9</accession>
<reference evidence="5 6" key="1">
    <citation type="journal article" date="2012" name="Int. J. Syst. Evol. Microbiol.">
        <title>Flammeovirga pacifica sp. nov., isolated from deep-sea sediment.</title>
        <authorList>
            <person name="Xu H."/>
            <person name="Fu Y."/>
            <person name="Yang N."/>
            <person name="Ding Z."/>
            <person name="Lai Q."/>
            <person name="Zeng R."/>
        </authorList>
    </citation>
    <scope>NUCLEOTIDE SEQUENCE [LARGE SCALE GENOMIC DNA]</scope>
    <source>
        <strain evidence="6">DSM 24597 / LMG 26175 / WPAGA1</strain>
    </source>
</reference>
<dbReference type="CDD" id="cd06502">
    <property type="entry name" value="TA_like"/>
    <property type="match status" value="1"/>
</dbReference>
<organism evidence="5 6">
    <name type="scientific">Flammeovirga pacifica</name>
    <dbReference type="NCBI Taxonomy" id="915059"/>
    <lineage>
        <taxon>Bacteria</taxon>
        <taxon>Pseudomonadati</taxon>
        <taxon>Bacteroidota</taxon>
        <taxon>Cytophagia</taxon>
        <taxon>Cytophagales</taxon>
        <taxon>Flammeovirgaceae</taxon>
        <taxon>Flammeovirga</taxon>
    </lineage>
</organism>
<dbReference type="OrthoDB" id="9774495at2"/>
<sequence length="344" mass="37677">MKKTLASDNYAGTSPEIIEAITKVNNGHQGAYGADEATLEAAKMFKRLLKEDIEVFFTMNGTGANVTALSTVCPSYGAVICSSAAHINVDECGAPEKFGGFKLLTVEKQDGKLTPQDIQPFLVNLGEQHWSQPKVVSITQATEYGTIYSVAEIKEIVDFAHKNNLLVHVDGARISNAAVSLGVSFKEMLVDTGVDFISFGGTKNGLMFGEAVIFLNTKLAENYKYVRKQGMQLLSKMRFISAQFLALFDGDLWSKNASHANKMAQLLADGLSKVPNVEITQRVQANGVFAIIDPSVIPVLQEQSPFYVWNEQTHEVRLMCSFDTTEEEINQFIATLEKLSSVSV</sequence>
<comment type="similarity">
    <text evidence="2">Belongs to the threonine aldolase family.</text>
</comment>
<evidence type="ECO:0000256" key="3">
    <source>
        <dbReference type="ARBA" id="ARBA00022898"/>
    </source>
</evidence>
<name>A0A1S1Z5G9_FLAPC</name>
<dbReference type="InterPro" id="IPR015424">
    <property type="entry name" value="PyrdxlP-dep_Trfase"/>
</dbReference>
<comment type="caution">
    <text evidence="5">The sequence shown here is derived from an EMBL/GenBank/DDBJ whole genome shotgun (WGS) entry which is preliminary data.</text>
</comment>
<feature type="domain" description="Aromatic amino acid beta-eliminating lyase/threonine aldolase" evidence="4">
    <location>
        <begin position="5"/>
        <end position="292"/>
    </location>
</feature>
<keyword evidence="6" id="KW-1185">Reference proteome</keyword>
<proteinExistence type="inferred from homology"/>
<protein>
    <submittedName>
        <fullName evidence="5">Threonine aldolase</fullName>
    </submittedName>
</protein>
<evidence type="ECO:0000313" key="6">
    <source>
        <dbReference type="Proteomes" id="UP000179797"/>
    </source>
</evidence>
<dbReference type="Gene3D" id="3.40.640.10">
    <property type="entry name" value="Type I PLP-dependent aspartate aminotransferase-like (Major domain)"/>
    <property type="match status" value="1"/>
</dbReference>
<evidence type="ECO:0000313" key="5">
    <source>
        <dbReference type="EMBL" id="OHX68539.1"/>
    </source>
</evidence>
<dbReference type="STRING" id="915059.NH26_11560"/>
<dbReference type="RefSeq" id="WP_044224303.1">
    <property type="nucleotide sequence ID" value="NZ_JRYR02000001.1"/>
</dbReference>
<gene>
    <name evidence="5" type="ORF">NH26_11560</name>
</gene>
<evidence type="ECO:0000256" key="1">
    <source>
        <dbReference type="ARBA" id="ARBA00001933"/>
    </source>
</evidence>
<dbReference type="Gene3D" id="3.90.1150.10">
    <property type="entry name" value="Aspartate Aminotransferase, domain 1"/>
    <property type="match status" value="1"/>
</dbReference>
<evidence type="ECO:0000259" key="4">
    <source>
        <dbReference type="Pfam" id="PF01212"/>
    </source>
</evidence>
<dbReference type="InterPro" id="IPR015422">
    <property type="entry name" value="PyrdxlP-dep_Trfase_small"/>
</dbReference>
<dbReference type="Pfam" id="PF01212">
    <property type="entry name" value="Beta_elim_lyase"/>
    <property type="match status" value="1"/>
</dbReference>
<dbReference type="PANTHER" id="PTHR48097:SF5">
    <property type="entry name" value="LOW SPECIFICITY L-THREONINE ALDOLASE"/>
    <property type="match status" value="1"/>
</dbReference>